<dbReference type="AlphaFoldDB" id="A0AAW8U4T1"/>
<feature type="transmembrane region" description="Helical" evidence="1">
    <location>
        <begin position="5"/>
        <end position="25"/>
    </location>
</feature>
<dbReference type="EMBL" id="JARQBZ010000020">
    <property type="protein sequence ID" value="MDT2834558.1"/>
    <property type="molecule type" value="Genomic_DNA"/>
</dbReference>
<organism evidence="2 3">
    <name type="scientific">Vagococcus carniphilus</name>
    <dbReference type="NCBI Taxonomy" id="218144"/>
    <lineage>
        <taxon>Bacteria</taxon>
        <taxon>Bacillati</taxon>
        <taxon>Bacillota</taxon>
        <taxon>Bacilli</taxon>
        <taxon>Lactobacillales</taxon>
        <taxon>Enterococcaceae</taxon>
        <taxon>Vagococcus</taxon>
    </lineage>
</organism>
<evidence type="ECO:0000256" key="1">
    <source>
        <dbReference type="SAM" id="Phobius"/>
    </source>
</evidence>
<keyword evidence="1" id="KW-0472">Membrane</keyword>
<evidence type="ECO:0000313" key="2">
    <source>
        <dbReference type="EMBL" id="MDT2834558.1"/>
    </source>
</evidence>
<dbReference type="Proteomes" id="UP001268577">
    <property type="component" value="Unassembled WGS sequence"/>
</dbReference>
<feature type="transmembrane region" description="Helical" evidence="1">
    <location>
        <begin position="31"/>
        <end position="49"/>
    </location>
</feature>
<keyword evidence="1" id="KW-1133">Transmembrane helix</keyword>
<gene>
    <name evidence="2" type="ORF">P7H70_10980</name>
</gene>
<proteinExistence type="predicted"/>
<feature type="transmembrane region" description="Helical" evidence="1">
    <location>
        <begin position="70"/>
        <end position="103"/>
    </location>
</feature>
<dbReference type="RefSeq" id="WP_311985477.1">
    <property type="nucleotide sequence ID" value="NZ_JARQBZ010000020.1"/>
</dbReference>
<protein>
    <submittedName>
        <fullName evidence="2">Uncharacterized protein</fullName>
    </submittedName>
</protein>
<reference evidence="2" key="1">
    <citation type="submission" date="2023-03" db="EMBL/GenBank/DDBJ databases">
        <authorList>
            <person name="Shen W."/>
            <person name="Cai J."/>
        </authorList>
    </citation>
    <scope>NUCLEOTIDE SEQUENCE</scope>
    <source>
        <strain evidence="2">P96-3</strain>
    </source>
</reference>
<sequence length="112" mass="11969">MKRIIINFIIFLFAAIGTFFIKNLLIEGNNLMRIVGIVGLIISIIYLVFEKKMNLPTIYGGSQSGGSNANGAAILGLSCGLISIGAIQLVIGIVLGTVVIVLINRFIGLYNL</sequence>
<accession>A0AAW8U4T1</accession>
<keyword evidence="1" id="KW-0812">Transmembrane</keyword>
<comment type="caution">
    <text evidence="2">The sequence shown here is derived from an EMBL/GenBank/DDBJ whole genome shotgun (WGS) entry which is preliminary data.</text>
</comment>
<name>A0AAW8U4T1_9ENTE</name>
<evidence type="ECO:0000313" key="3">
    <source>
        <dbReference type="Proteomes" id="UP001268577"/>
    </source>
</evidence>